<dbReference type="AlphaFoldDB" id="A0A6S6PQS4"/>
<evidence type="ECO:0000313" key="1">
    <source>
        <dbReference type="EMBL" id="BCI69076.1"/>
    </source>
</evidence>
<geneLocation type="plasmid" evidence="1 2">
    <name>pAAJCM20276_2</name>
</geneLocation>
<name>A0A6S6PQS4_ACEAC</name>
<dbReference type="RefSeq" id="WP_007284566.1">
    <property type="nucleotide sequence ID" value="NZ_AP023328.1"/>
</dbReference>
<dbReference type="EMBL" id="AP023328">
    <property type="protein sequence ID" value="BCI69076.1"/>
    <property type="molecule type" value="Genomic_DNA"/>
</dbReference>
<reference evidence="1 2" key="1">
    <citation type="submission" date="2020-07" db="EMBL/GenBank/DDBJ databases">
        <title>Complete Genome Sequence of an acetic acid bacterium, Acetobacter aceti JCM20276.</title>
        <authorList>
            <person name="Hirose Y."/>
            <person name="Mihara H."/>
        </authorList>
    </citation>
    <scope>NUCLEOTIDE SEQUENCE [LARGE SCALE GENOMIC DNA]</scope>
    <source>
        <strain evidence="1 2">JCM20276</strain>
        <plasmid evidence="1 2">pAAJCM20276_2</plasmid>
    </source>
</reference>
<organism evidence="1 2">
    <name type="scientific">Acetobacter aceti</name>
    <dbReference type="NCBI Taxonomy" id="435"/>
    <lineage>
        <taxon>Bacteria</taxon>
        <taxon>Pseudomonadati</taxon>
        <taxon>Pseudomonadota</taxon>
        <taxon>Alphaproteobacteria</taxon>
        <taxon>Acetobacterales</taxon>
        <taxon>Acetobacteraceae</taxon>
        <taxon>Acetobacter</taxon>
        <taxon>Acetobacter subgen. Acetobacter</taxon>
    </lineage>
</organism>
<sequence length="74" mass="8409">MSANYERPKPIDTIHYRKDCIFRIRCGCGHFVVEPLGQFATARGIPASTRIYRIIDRLKCSKCGGCPTAEVTRY</sequence>
<protein>
    <submittedName>
        <fullName evidence="1">Uncharacterized protein</fullName>
    </submittedName>
</protein>
<evidence type="ECO:0000313" key="2">
    <source>
        <dbReference type="Proteomes" id="UP000515220"/>
    </source>
</evidence>
<gene>
    <name evidence="1" type="ORF">AAJCM20276_37000</name>
</gene>
<accession>A0A6S6PQS4</accession>
<dbReference type="Proteomes" id="UP000515220">
    <property type="component" value="Plasmid pAAJCM20276_2"/>
</dbReference>
<proteinExistence type="predicted"/>
<keyword evidence="1" id="KW-0614">Plasmid</keyword>